<dbReference type="Proteomes" id="UP001597307">
    <property type="component" value="Unassembled WGS sequence"/>
</dbReference>
<dbReference type="InterPro" id="IPR023809">
    <property type="entry name" value="Thiopep_bacteriocin_synth_dom"/>
</dbReference>
<proteinExistence type="predicted"/>
<evidence type="ECO:0000259" key="1">
    <source>
        <dbReference type="Pfam" id="PF14028"/>
    </source>
</evidence>
<accession>A0ABW4Q2T2</accession>
<name>A0ABW4Q2T2_9MICC</name>
<sequence length="332" mass="36748">MSQLTAVRNASRTANSTQWWHLSIFTGGFDVADGIIEDLVIPLAAQAQLLGASRWFFTRGEEPAVNPVRLHVLASPAAIVSLQTSLASLRGQALAGDLDDVGPGVVAGFNVRQYLSSPAGGLLPPGPDKPTDREIRRKLEADLEKYGGLDGLQLAEEVFEVSSELATWASRRFPKMHNRSAFGALILFDSARSMMKGPRSASWPDRRRITWDFYWNSHLRACTAELGPRAVGARDALAAQVEVRTSAFHGLMAATAAESAAHNWRRRWSRAIDNYLYRADKARVSRSAQHLTVYQAHMTLNRLGFSTREEAVLGLYARSWSIERETSSYHQN</sequence>
<evidence type="ECO:0000313" key="2">
    <source>
        <dbReference type="EMBL" id="MFD1845645.1"/>
    </source>
</evidence>
<comment type="caution">
    <text evidence="2">The sequence shown here is derived from an EMBL/GenBank/DDBJ whole genome shotgun (WGS) entry which is preliminary data.</text>
</comment>
<evidence type="ECO:0000313" key="3">
    <source>
        <dbReference type="Proteomes" id="UP001597307"/>
    </source>
</evidence>
<feature type="domain" description="Thiopeptide-type bacteriocin biosynthesis" evidence="1">
    <location>
        <begin position="19"/>
        <end position="314"/>
    </location>
</feature>
<keyword evidence="3" id="KW-1185">Reference proteome</keyword>
<dbReference type="Pfam" id="PF14028">
    <property type="entry name" value="Lant_dehydr_C"/>
    <property type="match status" value="1"/>
</dbReference>
<dbReference type="RefSeq" id="WP_343877900.1">
    <property type="nucleotide sequence ID" value="NZ_BAAAIJ010000007.1"/>
</dbReference>
<dbReference type="EMBL" id="JBHUGA010000006">
    <property type="protein sequence ID" value="MFD1845645.1"/>
    <property type="molecule type" value="Genomic_DNA"/>
</dbReference>
<organism evidence="2 3">
    <name type="scientific">Arthrobacter flavus</name>
    <dbReference type="NCBI Taxonomy" id="95172"/>
    <lineage>
        <taxon>Bacteria</taxon>
        <taxon>Bacillati</taxon>
        <taxon>Actinomycetota</taxon>
        <taxon>Actinomycetes</taxon>
        <taxon>Micrococcales</taxon>
        <taxon>Micrococcaceae</taxon>
        <taxon>Arthrobacter</taxon>
    </lineage>
</organism>
<reference evidence="3" key="1">
    <citation type="journal article" date="2019" name="Int. J. Syst. Evol. Microbiol.">
        <title>The Global Catalogue of Microorganisms (GCM) 10K type strain sequencing project: providing services to taxonomists for standard genome sequencing and annotation.</title>
        <authorList>
            <consortium name="The Broad Institute Genomics Platform"/>
            <consortium name="The Broad Institute Genome Sequencing Center for Infectious Disease"/>
            <person name="Wu L."/>
            <person name="Ma J."/>
        </authorList>
    </citation>
    <scope>NUCLEOTIDE SEQUENCE [LARGE SCALE GENOMIC DNA]</scope>
    <source>
        <strain evidence="3">JCM 11496</strain>
    </source>
</reference>
<protein>
    <submittedName>
        <fullName evidence="2">Lantibiotic dehydratase C-terminal domain-containing protein</fullName>
    </submittedName>
</protein>
<gene>
    <name evidence="2" type="ORF">ACFSFX_03420</name>
</gene>